<evidence type="ECO:0000313" key="1">
    <source>
        <dbReference type="EMBL" id="KAG2536764.1"/>
    </source>
</evidence>
<reference evidence="1" key="1">
    <citation type="submission" date="2020-05" db="EMBL/GenBank/DDBJ databases">
        <title>WGS assembly of Panicum virgatum.</title>
        <authorList>
            <person name="Lovell J.T."/>
            <person name="Jenkins J."/>
            <person name="Shu S."/>
            <person name="Juenger T.E."/>
            <person name="Schmutz J."/>
        </authorList>
    </citation>
    <scope>NUCLEOTIDE SEQUENCE</scope>
    <source>
        <strain evidence="1">AP13</strain>
    </source>
</reference>
<name>A0A8T0MNR6_PANVG</name>
<sequence>MAKSKEHSIMEAYEATFESQPSVSGAERKPTSGFMMELYEFTEDTNITTQKEGRILRPTSINQVNFIPGSKNKLGHIQLKDKKGKKAQEAKFWTKDYGELTHIKEVVNRGLTLKHEAILKPLACADNEQLLKLVVACTNFDLTLQDWLDKNSATAIPAGDYLSNQGKHIVRSGLRLIEYLWERGYICVELDKPSTYVMVGTTLKILPFYIRKRLATEGDDNMKVELRGKFADMLDNHIAALWNDPELQELTSLMRNPNASFDLIMGHPVLASPVERQVMYRSAYYPYMTEDQLTALREKASVDANWVQRVRNSSDLALTEIVKDGFDPDAVGALHFASVVSCHYITRRKNADPSWKGIIPRDHVDRLLKHSLPLLLCKRYALKIHAAFKSKVMYQL</sequence>
<protein>
    <submittedName>
        <fullName evidence="1">Uncharacterized protein</fullName>
    </submittedName>
</protein>
<evidence type="ECO:0000313" key="2">
    <source>
        <dbReference type="Proteomes" id="UP000823388"/>
    </source>
</evidence>
<accession>A0A8T0MNR6</accession>
<dbReference type="Proteomes" id="UP000823388">
    <property type="component" value="Chromosome 9N"/>
</dbReference>
<comment type="caution">
    <text evidence="1">The sequence shown here is derived from an EMBL/GenBank/DDBJ whole genome shotgun (WGS) entry which is preliminary data.</text>
</comment>
<dbReference type="EMBL" id="CM029054">
    <property type="protein sequence ID" value="KAG2536764.1"/>
    <property type="molecule type" value="Genomic_DNA"/>
</dbReference>
<dbReference type="AlphaFoldDB" id="A0A8T0MNR6"/>
<organism evidence="1 2">
    <name type="scientific">Panicum virgatum</name>
    <name type="common">Blackwell switchgrass</name>
    <dbReference type="NCBI Taxonomy" id="38727"/>
    <lineage>
        <taxon>Eukaryota</taxon>
        <taxon>Viridiplantae</taxon>
        <taxon>Streptophyta</taxon>
        <taxon>Embryophyta</taxon>
        <taxon>Tracheophyta</taxon>
        <taxon>Spermatophyta</taxon>
        <taxon>Magnoliopsida</taxon>
        <taxon>Liliopsida</taxon>
        <taxon>Poales</taxon>
        <taxon>Poaceae</taxon>
        <taxon>PACMAD clade</taxon>
        <taxon>Panicoideae</taxon>
        <taxon>Panicodae</taxon>
        <taxon>Paniceae</taxon>
        <taxon>Panicinae</taxon>
        <taxon>Panicum</taxon>
        <taxon>Panicum sect. Hiantes</taxon>
    </lineage>
</organism>
<proteinExistence type="predicted"/>
<keyword evidence="2" id="KW-1185">Reference proteome</keyword>
<gene>
    <name evidence="1" type="ORF">PVAP13_9NG218700</name>
</gene>